<evidence type="ECO:0000259" key="1">
    <source>
        <dbReference type="Pfam" id="PF05685"/>
    </source>
</evidence>
<dbReference type="Pfam" id="PF05685">
    <property type="entry name" value="Uma2"/>
    <property type="match status" value="1"/>
</dbReference>
<dbReference type="PANTHER" id="PTHR35400">
    <property type="entry name" value="SLR1083 PROTEIN"/>
    <property type="match status" value="1"/>
</dbReference>
<dbReference type="SUPFAM" id="SSF52980">
    <property type="entry name" value="Restriction endonuclease-like"/>
    <property type="match status" value="1"/>
</dbReference>
<dbReference type="AlphaFoldDB" id="A0A4R4NX90"/>
<dbReference type="Gene3D" id="3.90.1570.10">
    <property type="entry name" value="tt1808, chain A"/>
    <property type="match status" value="1"/>
</dbReference>
<proteinExistence type="predicted"/>
<protein>
    <submittedName>
        <fullName evidence="2">Uma2 family endonuclease</fullName>
    </submittedName>
</protein>
<reference evidence="2 3" key="1">
    <citation type="submission" date="2019-03" db="EMBL/GenBank/DDBJ databases">
        <title>Draft genome sequences of novel Actinobacteria.</title>
        <authorList>
            <person name="Sahin N."/>
            <person name="Ay H."/>
            <person name="Saygin H."/>
        </authorList>
    </citation>
    <scope>NUCLEOTIDE SEQUENCE [LARGE SCALE GENOMIC DNA]</scope>
    <source>
        <strain evidence="2 3">DSM 45347</strain>
    </source>
</reference>
<dbReference type="OrthoDB" id="4537149at2"/>
<keyword evidence="2" id="KW-0378">Hydrolase</keyword>
<accession>A0A4R4NX90</accession>
<gene>
    <name evidence="2" type="ORF">E1284_17700</name>
</gene>
<dbReference type="GO" id="GO:0004519">
    <property type="term" value="F:endonuclease activity"/>
    <property type="evidence" value="ECO:0007669"/>
    <property type="project" value="UniProtKB-KW"/>
</dbReference>
<evidence type="ECO:0000313" key="2">
    <source>
        <dbReference type="EMBL" id="TDC14129.1"/>
    </source>
</evidence>
<name>A0A4R4NX90_9ACTN</name>
<dbReference type="CDD" id="cd06260">
    <property type="entry name" value="DUF820-like"/>
    <property type="match status" value="1"/>
</dbReference>
<feature type="domain" description="Putative restriction endonuclease" evidence="1">
    <location>
        <begin position="38"/>
        <end position="223"/>
    </location>
</feature>
<keyword evidence="2" id="KW-0540">Nuclease</keyword>
<keyword evidence="3" id="KW-1185">Reference proteome</keyword>
<dbReference type="PANTHER" id="PTHR35400:SF3">
    <property type="entry name" value="SLL1072 PROTEIN"/>
    <property type="match status" value="1"/>
</dbReference>
<comment type="caution">
    <text evidence="2">The sequence shown here is derived from an EMBL/GenBank/DDBJ whole genome shotgun (WGS) entry which is preliminary data.</text>
</comment>
<evidence type="ECO:0000313" key="3">
    <source>
        <dbReference type="Proteomes" id="UP000295431"/>
    </source>
</evidence>
<dbReference type="EMBL" id="SMJW01000081">
    <property type="protein sequence ID" value="TDC14129.1"/>
    <property type="molecule type" value="Genomic_DNA"/>
</dbReference>
<dbReference type="InterPro" id="IPR012296">
    <property type="entry name" value="Nuclease_put_TT1808"/>
</dbReference>
<dbReference type="InterPro" id="IPR011335">
    <property type="entry name" value="Restrct_endonuc-II-like"/>
</dbReference>
<dbReference type="Proteomes" id="UP000295431">
    <property type="component" value="Unassembled WGS sequence"/>
</dbReference>
<dbReference type="InterPro" id="IPR008538">
    <property type="entry name" value="Uma2"/>
</dbReference>
<organism evidence="2 3">
    <name type="scientific">Actinomadura bangladeshensis</name>
    <dbReference type="NCBI Taxonomy" id="453573"/>
    <lineage>
        <taxon>Bacteria</taxon>
        <taxon>Bacillati</taxon>
        <taxon>Actinomycetota</taxon>
        <taxon>Actinomycetes</taxon>
        <taxon>Streptosporangiales</taxon>
        <taxon>Thermomonosporaceae</taxon>
        <taxon>Actinomadura</taxon>
    </lineage>
</organism>
<keyword evidence="2" id="KW-0255">Endonuclease</keyword>
<sequence length="232" mass="26057">MEQIVREGSPNVTIQTLPSYRAALPDTPYALWASGELDDFLHLPEGSRAEIIGGEIVVSPTPMVSHGNLIYYISSAIDRARYADPSYPWTSRQVMTLNLPGFEQGYVPDLIVAEDGVFETAGDADESQLRPDEIEMVVEVTSKNLADYDRPPARDKALRKPTKWWGYARVGIPYYLLVDRDPKVANTTLFSIPDQGSNAYLHRESWDFGATVHLPEPFNIELDTSGWKPWRA</sequence>